<protein>
    <submittedName>
        <fullName evidence="1">Uncharacterized protein</fullName>
    </submittedName>
</protein>
<dbReference type="RefSeq" id="WP_210513384.1">
    <property type="nucleotide sequence ID" value="NZ_JAFIDN010000017.1"/>
</dbReference>
<dbReference type="InterPro" id="IPR015943">
    <property type="entry name" value="WD40/YVTN_repeat-like_dom_sf"/>
</dbReference>
<comment type="caution">
    <text evidence="1">The sequence shown here is derived from an EMBL/GenBank/DDBJ whole genome shotgun (WGS) entry which is preliminary data.</text>
</comment>
<dbReference type="Proteomes" id="UP000673975">
    <property type="component" value="Unassembled WGS sequence"/>
</dbReference>
<proteinExistence type="predicted"/>
<dbReference type="AlphaFoldDB" id="A0A8J7UVY5"/>
<evidence type="ECO:0000313" key="2">
    <source>
        <dbReference type="Proteomes" id="UP000673975"/>
    </source>
</evidence>
<dbReference type="SUPFAM" id="SSF82171">
    <property type="entry name" value="DPP6 N-terminal domain-like"/>
    <property type="match status" value="1"/>
</dbReference>
<name>A0A8J7UVY5_9BACT</name>
<dbReference type="EMBL" id="JAFIDN010000017">
    <property type="protein sequence ID" value="MBP3193925.1"/>
    <property type="molecule type" value="Genomic_DNA"/>
</dbReference>
<accession>A0A8J7UVY5</accession>
<keyword evidence="2" id="KW-1185">Reference proteome</keyword>
<gene>
    <name evidence="1" type="ORF">NATSA_14705</name>
</gene>
<dbReference type="Gene3D" id="2.130.10.10">
    <property type="entry name" value="YVTN repeat-like/Quinoprotein amine dehydrogenase"/>
    <property type="match status" value="1"/>
</dbReference>
<reference evidence="1" key="1">
    <citation type="submission" date="2021-02" db="EMBL/GenBank/DDBJ databases">
        <title>Natronogracilivirga saccharolytica gen. nov. sp. nov. a new anaerobic, haloalkiliphilic carbohydrate-fermenting bacterium from soda lake and proposing of Cyclonatronumiaceae fam. nov. in the phylum Balneolaeota.</title>
        <authorList>
            <person name="Zhilina T.N."/>
            <person name="Sorokin D.Y."/>
            <person name="Zavarzina D.G."/>
            <person name="Toshchakov S.V."/>
            <person name="Kublanov I.V."/>
        </authorList>
    </citation>
    <scope>NUCLEOTIDE SEQUENCE</scope>
    <source>
        <strain evidence="1">Z-1702</strain>
    </source>
</reference>
<evidence type="ECO:0000313" key="1">
    <source>
        <dbReference type="EMBL" id="MBP3193925.1"/>
    </source>
</evidence>
<sequence>MNILERLVYDRLKKSPALKSLARDFYQSLFDLVPVKKVWSKNPITVREGYFFGFHDHCPFSADNTMLLANRYDIPLRMPEKGESVEVGYFSGSNWETFTPLCKSRAWNWHQGCKLQWRGNLNQLVFNDFAHGKTISRIYCIDTGTLRDLPEAISSISGDGQYGIGYSFARVQKCMPGYGYPYETDEPDLNNPVTSESGIYRINLDSGKIDQLVSIAGLVELAPEESMNGAKHFVSHALFSPSGNRFTFMHRWFKGDVRNRYSRLISMDIQGKDLHIFPARDMVSHVAWRNNEEILAYCRVNNRDAYYLFTDQTGSFKIIGPDVLLSDGHPSVSPDERFVITDTYPDRTRRISLLKYDMEKEELEKLAYLIHPRKFQSSNPYHNWRCDLHPRWDRYGEAVCFDSAHTGTRSLCTMKV</sequence>
<organism evidence="1 2">
    <name type="scientific">Natronogracilivirga saccharolytica</name>
    <dbReference type="NCBI Taxonomy" id="2812953"/>
    <lineage>
        <taxon>Bacteria</taxon>
        <taxon>Pseudomonadati</taxon>
        <taxon>Balneolota</taxon>
        <taxon>Balneolia</taxon>
        <taxon>Balneolales</taxon>
        <taxon>Cyclonatronaceae</taxon>
        <taxon>Natronogracilivirga</taxon>
    </lineage>
</organism>